<keyword evidence="1" id="KW-1133">Transmembrane helix</keyword>
<dbReference type="AlphaFoldDB" id="A0A224ABB9"/>
<evidence type="ECO:0000256" key="1">
    <source>
        <dbReference type="SAM" id="Phobius"/>
    </source>
</evidence>
<geneLocation type="mitochondrion" evidence="2"/>
<reference evidence="2" key="1">
    <citation type="journal article" date="2017" name="Zool. J. Linn. Soc.">
        <title>Molecular phylogeny, frequent parallel evolution and new system of Japanese clausiliid land snails (Gastropoda: Stylommatophora).</title>
        <authorList>
            <person name="Motochin R."/>
            <person name="Wang M."/>
            <person name="Ueshima R."/>
        </authorList>
    </citation>
    <scope>NUCLEOTIDE SEQUENCE</scope>
    <source>
        <strain evidence="2">C752</strain>
        <tissue evidence="2">Muscle</tissue>
    </source>
</reference>
<sequence length="91" mass="10398">MFMLTLMLFLLLFLTMLFYSTHRRLMVALLYLESMVLISLMLAIFILWQTEGTLIIFILLLGLAVCEASLALSLLMSSIKITGSDIIKYFP</sequence>
<organism evidence="2">
    <name type="scientific">Megalophaedusa kubinaga</name>
    <dbReference type="NCBI Taxonomy" id="1885702"/>
    <lineage>
        <taxon>Eukaryota</taxon>
        <taxon>Metazoa</taxon>
        <taxon>Spiralia</taxon>
        <taxon>Lophotrochozoa</taxon>
        <taxon>Mollusca</taxon>
        <taxon>Gastropoda</taxon>
        <taxon>Heterobranchia</taxon>
        <taxon>Euthyneura</taxon>
        <taxon>Panpulmonata</taxon>
        <taxon>Eupulmonata</taxon>
        <taxon>Stylommatophora</taxon>
        <taxon>Helicina</taxon>
        <taxon>Clausilioidea</taxon>
        <taxon>Clausiliidae</taxon>
        <taxon>Phaedusinae</taxon>
        <taxon>Megalophaedusa</taxon>
    </lineage>
</organism>
<feature type="transmembrane region" description="Helical" evidence="1">
    <location>
        <begin position="54"/>
        <end position="75"/>
    </location>
</feature>
<keyword evidence="1" id="KW-0472">Membrane</keyword>
<dbReference type="EMBL" id="LC172093">
    <property type="protein sequence ID" value="BBA10655.1"/>
    <property type="molecule type" value="Genomic_DNA"/>
</dbReference>
<gene>
    <name evidence="2" type="primary">ND4L</name>
</gene>
<name>A0A224ABB9_9EUPU</name>
<accession>A0A224ABB9</accession>
<protein>
    <submittedName>
        <fullName evidence="2">NADH dehydrogenase subunit 4L</fullName>
    </submittedName>
</protein>
<feature type="transmembrane region" description="Helical" evidence="1">
    <location>
        <begin position="29"/>
        <end position="48"/>
    </location>
</feature>
<feature type="transmembrane region" description="Helical" evidence="1">
    <location>
        <begin position="6"/>
        <end position="22"/>
    </location>
</feature>
<proteinExistence type="predicted"/>
<keyword evidence="1" id="KW-0812">Transmembrane</keyword>
<evidence type="ECO:0000313" key="2">
    <source>
        <dbReference type="EMBL" id="BBA10655.1"/>
    </source>
</evidence>
<dbReference type="Gene3D" id="1.10.287.3510">
    <property type="match status" value="1"/>
</dbReference>
<keyword evidence="2" id="KW-0496">Mitochondrion</keyword>